<name>A0AA88YN62_PINIB</name>
<proteinExistence type="predicted"/>
<evidence type="ECO:0000313" key="1">
    <source>
        <dbReference type="EMBL" id="KAK3102875.1"/>
    </source>
</evidence>
<dbReference type="AlphaFoldDB" id="A0AA88YN62"/>
<sequence>MKTITCDTNRKDCMYRECSDCKGKVMHADCENEGEQVWWHTWKNRKVEKEKKNASGESIKKSVSITVKEKDCGTAKTLLEDTNVELQKTCRHVYNIRHQYGAIRSLREKVTGDEAIIHIDFSENFNCKYFEEIQSMHFGASQRQITLHTGVFYSKTTTQSFCTVSDCLQHGPPAIWAHLEPILDMLKSDVKILHFISDGPTTQYRNKQNFYLLSKVIFEMGFSGATWNFLEAGHGKGAADGVGAAIKRHADALVTVKKQDIMCANDLVSGLETMSSSIMVFKVDESRVLELEASIPPKLQAIPQTMKIHQVLVEHQYATRSRILSCFCKYPDTCACYAPREFIFQAVGAPNEPTVRSEEEQVGHSSTTLITLDCVDESLIGKYCVVVYDALPYPGVITDVDEDEEVEVNVMHKIGRNRYFWPRMEDILWYKKSDVMTLLDTVPRHVTGRHQEIDPDIWRLIEAKLELE</sequence>
<comment type="caution">
    <text evidence="1">The sequence shown here is derived from an EMBL/GenBank/DDBJ whole genome shotgun (WGS) entry which is preliminary data.</text>
</comment>
<dbReference type="PANTHER" id="PTHR46601">
    <property type="entry name" value="ULP_PROTEASE DOMAIN-CONTAINING PROTEIN"/>
    <property type="match status" value="1"/>
</dbReference>
<reference evidence="1" key="1">
    <citation type="submission" date="2019-08" db="EMBL/GenBank/DDBJ databases">
        <title>The improved chromosome-level genome for the pearl oyster Pinctada fucata martensii using PacBio sequencing and Hi-C.</title>
        <authorList>
            <person name="Zheng Z."/>
        </authorList>
    </citation>
    <scope>NUCLEOTIDE SEQUENCE</scope>
    <source>
        <strain evidence="1">ZZ-2019</strain>
        <tissue evidence="1">Adductor muscle</tissue>
    </source>
</reference>
<dbReference type="EMBL" id="VSWD01000005">
    <property type="protein sequence ID" value="KAK3102875.1"/>
    <property type="molecule type" value="Genomic_DNA"/>
</dbReference>
<dbReference type="PANTHER" id="PTHR46601:SF1">
    <property type="entry name" value="ADF-H DOMAIN-CONTAINING PROTEIN"/>
    <property type="match status" value="1"/>
</dbReference>
<gene>
    <name evidence="1" type="ORF">FSP39_014573</name>
</gene>
<organism evidence="1 2">
    <name type="scientific">Pinctada imbricata</name>
    <name type="common">Atlantic pearl-oyster</name>
    <name type="synonym">Pinctada martensii</name>
    <dbReference type="NCBI Taxonomy" id="66713"/>
    <lineage>
        <taxon>Eukaryota</taxon>
        <taxon>Metazoa</taxon>
        <taxon>Spiralia</taxon>
        <taxon>Lophotrochozoa</taxon>
        <taxon>Mollusca</taxon>
        <taxon>Bivalvia</taxon>
        <taxon>Autobranchia</taxon>
        <taxon>Pteriomorphia</taxon>
        <taxon>Pterioida</taxon>
        <taxon>Pterioidea</taxon>
        <taxon>Pteriidae</taxon>
        <taxon>Pinctada</taxon>
    </lineage>
</organism>
<protein>
    <submittedName>
        <fullName evidence="1">Uncharacterized protein</fullName>
    </submittedName>
</protein>
<dbReference type="Proteomes" id="UP001186944">
    <property type="component" value="Unassembled WGS sequence"/>
</dbReference>
<accession>A0AA88YN62</accession>
<evidence type="ECO:0000313" key="2">
    <source>
        <dbReference type="Proteomes" id="UP001186944"/>
    </source>
</evidence>
<keyword evidence="2" id="KW-1185">Reference proteome</keyword>